<evidence type="ECO:0000256" key="1">
    <source>
        <dbReference type="SAM" id="MobiDB-lite"/>
    </source>
</evidence>
<feature type="region of interest" description="Disordered" evidence="1">
    <location>
        <begin position="1"/>
        <end position="55"/>
    </location>
</feature>
<dbReference type="EMBL" id="LN649231">
    <property type="protein sequence ID" value="CEI69956.1"/>
    <property type="molecule type" value="Genomic_DNA"/>
</dbReference>
<keyword evidence="3" id="KW-1185">Reference proteome</keyword>
<dbReference type="AlphaFoldDB" id="A0A2L2TYG0"/>
<accession>A0A2L2TYG0</accession>
<name>A0A2L2TYG0_9HYPO</name>
<protein>
    <submittedName>
        <fullName evidence="2">Uncharacterized protein</fullName>
    </submittedName>
</protein>
<feature type="compositionally biased region" description="Polar residues" evidence="1">
    <location>
        <begin position="20"/>
        <end position="52"/>
    </location>
</feature>
<feature type="compositionally biased region" description="Basic and acidic residues" evidence="1">
    <location>
        <begin position="1"/>
        <end position="17"/>
    </location>
</feature>
<evidence type="ECO:0000313" key="2">
    <source>
        <dbReference type="EMBL" id="CEI69956.1"/>
    </source>
</evidence>
<proteinExistence type="predicted"/>
<sequence>MNLPSDPHRGYSDETRRSRTTTVQRHSQHVRQTQYPASASREISQVPQSLPQMQPHVTDGRTYLVQGHQDISARQDIQGYAPSTIWAYQGSSGLQQYDDPIDAQGRVTLPGGHRPFDDPIDAQGRVTLPGGHRPFDDPHRRTAHFVDSGQHPGTRYASYAGDTEQRAITSAARAITHFEMQFTHGANLNASAQDVLQGGTPWPYPQRIDPNYRGHPPAVECANHNGKSSRTRRW</sequence>
<feature type="region of interest" description="Disordered" evidence="1">
    <location>
        <begin position="213"/>
        <end position="234"/>
    </location>
</feature>
<organism evidence="2 3">
    <name type="scientific">Fusarium venenatum</name>
    <dbReference type="NCBI Taxonomy" id="56646"/>
    <lineage>
        <taxon>Eukaryota</taxon>
        <taxon>Fungi</taxon>
        <taxon>Dikarya</taxon>
        <taxon>Ascomycota</taxon>
        <taxon>Pezizomycotina</taxon>
        <taxon>Sordariomycetes</taxon>
        <taxon>Hypocreomycetidae</taxon>
        <taxon>Hypocreales</taxon>
        <taxon>Nectriaceae</taxon>
        <taxon>Fusarium</taxon>
    </lineage>
</organism>
<evidence type="ECO:0000313" key="3">
    <source>
        <dbReference type="Proteomes" id="UP000245910"/>
    </source>
</evidence>
<reference evidence="3" key="1">
    <citation type="submission" date="2014-10" db="EMBL/GenBank/DDBJ databases">
        <authorList>
            <person name="King R."/>
        </authorList>
    </citation>
    <scope>NUCLEOTIDE SEQUENCE [LARGE SCALE GENOMIC DNA]</scope>
    <source>
        <strain evidence="3">A3/5</strain>
    </source>
</reference>
<dbReference type="Proteomes" id="UP000245910">
    <property type="component" value="Chromosome III"/>
</dbReference>